<organism evidence="3 4">
    <name type="scientific">Caldovatus sediminis</name>
    <dbReference type="NCBI Taxonomy" id="2041189"/>
    <lineage>
        <taxon>Bacteria</taxon>
        <taxon>Pseudomonadati</taxon>
        <taxon>Pseudomonadota</taxon>
        <taxon>Alphaproteobacteria</taxon>
        <taxon>Acetobacterales</taxon>
        <taxon>Roseomonadaceae</taxon>
        <taxon>Caldovatus</taxon>
    </lineage>
</organism>
<dbReference type="Gene3D" id="1.10.10.10">
    <property type="entry name" value="Winged helix-like DNA-binding domain superfamily/Winged helix DNA-binding domain"/>
    <property type="match status" value="1"/>
</dbReference>
<accession>A0A8J3EBX3</accession>
<dbReference type="InterPro" id="IPR036388">
    <property type="entry name" value="WH-like_DNA-bd_sf"/>
</dbReference>
<evidence type="ECO:0000313" key="4">
    <source>
        <dbReference type="Proteomes" id="UP000597507"/>
    </source>
</evidence>
<dbReference type="InterPro" id="IPR036390">
    <property type="entry name" value="WH_DNA-bd_sf"/>
</dbReference>
<gene>
    <name evidence="3" type="ORF">GCM10010964_14750</name>
</gene>
<evidence type="ECO:0000256" key="1">
    <source>
        <dbReference type="SAM" id="MobiDB-lite"/>
    </source>
</evidence>
<dbReference type="InterPro" id="IPR000835">
    <property type="entry name" value="HTH_MarR-typ"/>
</dbReference>
<protein>
    <recommendedName>
        <fullName evidence="2">HTH marR-type domain-containing protein</fullName>
    </recommendedName>
</protein>
<evidence type="ECO:0000259" key="2">
    <source>
        <dbReference type="Pfam" id="PF12802"/>
    </source>
</evidence>
<dbReference type="AlphaFoldDB" id="A0A8J3EBX3"/>
<dbReference type="Pfam" id="PF12802">
    <property type="entry name" value="MarR_2"/>
    <property type="match status" value="1"/>
</dbReference>
<feature type="compositionally biased region" description="Low complexity" evidence="1">
    <location>
        <begin position="1"/>
        <end position="13"/>
    </location>
</feature>
<evidence type="ECO:0000313" key="3">
    <source>
        <dbReference type="EMBL" id="GGG27860.1"/>
    </source>
</evidence>
<name>A0A8J3EBX3_9PROT</name>
<dbReference type="EMBL" id="BMKS01000003">
    <property type="protein sequence ID" value="GGG27860.1"/>
    <property type="molecule type" value="Genomic_DNA"/>
</dbReference>
<feature type="region of interest" description="Disordered" evidence="1">
    <location>
        <begin position="1"/>
        <end position="55"/>
    </location>
</feature>
<dbReference type="Proteomes" id="UP000597507">
    <property type="component" value="Unassembled WGS sequence"/>
</dbReference>
<keyword evidence="4" id="KW-1185">Reference proteome</keyword>
<sequence length="160" mass="17057">MSPSSDPSRRIPIGGRQTGLPLLWNAPAADRRRRLPGPKGRSRASRTGGAAPPGAGATLDPLRLLVRALVPGVGRDLTLRQLAVLLVVHDGEEPRTCCALADMLAIPRPAMTRALDRLTALDLVRRVSDPACRRNVLVSPTPGGWAFLGMLRDRLVGDPA</sequence>
<comment type="caution">
    <text evidence="3">The sequence shown here is derived from an EMBL/GenBank/DDBJ whole genome shotgun (WGS) entry which is preliminary data.</text>
</comment>
<feature type="domain" description="HTH marR-type" evidence="2">
    <location>
        <begin position="76"/>
        <end position="134"/>
    </location>
</feature>
<dbReference type="SUPFAM" id="SSF46785">
    <property type="entry name" value="Winged helix' DNA-binding domain"/>
    <property type="match status" value="1"/>
</dbReference>
<reference evidence="3 4" key="1">
    <citation type="journal article" date="2014" name="Int. J. Syst. Evol. Microbiol.">
        <title>Complete genome sequence of Corynebacterium casei LMG S-19264T (=DSM 44701T), isolated from a smear-ripened cheese.</title>
        <authorList>
            <consortium name="US DOE Joint Genome Institute (JGI-PGF)"/>
            <person name="Walter F."/>
            <person name="Albersmeier A."/>
            <person name="Kalinowski J."/>
            <person name="Ruckert C."/>
        </authorList>
    </citation>
    <scope>NUCLEOTIDE SEQUENCE [LARGE SCALE GENOMIC DNA]</scope>
    <source>
        <strain evidence="3 4">CGMCC 1.16330</strain>
    </source>
</reference>
<feature type="compositionally biased region" description="Basic residues" evidence="1">
    <location>
        <begin position="31"/>
        <end position="44"/>
    </location>
</feature>
<proteinExistence type="predicted"/>
<dbReference type="GO" id="GO:0003700">
    <property type="term" value="F:DNA-binding transcription factor activity"/>
    <property type="evidence" value="ECO:0007669"/>
    <property type="project" value="InterPro"/>
</dbReference>